<dbReference type="Gene3D" id="1.10.10.10">
    <property type="entry name" value="Winged helix-like DNA-binding domain superfamily/Winged helix DNA-binding domain"/>
    <property type="match status" value="1"/>
</dbReference>
<keyword evidence="3" id="KW-0805">Transcription regulation</keyword>
<dbReference type="InterPro" id="IPR005119">
    <property type="entry name" value="LysR_subst-bd"/>
</dbReference>
<dbReference type="Pfam" id="PF00126">
    <property type="entry name" value="HTH_1"/>
    <property type="match status" value="1"/>
</dbReference>
<name>A0A4Q1VUZ8_9BRAD</name>
<dbReference type="EMBL" id="MZXW01000004">
    <property type="protein sequence ID" value="RXT54257.1"/>
    <property type="molecule type" value="Genomic_DNA"/>
</dbReference>
<protein>
    <recommendedName>
        <fullName evidence="6">HTH lysR-type domain-containing protein</fullName>
    </recommendedName>
</protein>
<sequence length="311" mass="34216">MVTLRHMQAFLAVVRTGSFTRAADLMSITQPVVSGLVTNLEQEVGFRLLDRSTRRVELSDAAAEFLEDSQLLVRNFEDAVRRARDVGAGRRAHLRVGAPPLLATILLPRAMQLFMERSADLAVTLIDRSMVVLYEMVLEGELNLAIGSFEGSDPAIARIPLVSDQLSVLCRKEHPLAHVRKPQWKDLAGFPIVTLPKGNGIRQKTEQGYMLANVEMVVAYELEQLATVIAMVDAGFGISVVPPYALSCLPSQNLAHRPLTAPVVTRSMEIIRRRDRALSPATEEFINCLRSLAPQLSRRTVADAASGEPVD</sequence>
<dbReference type="OrthoDB" id="8437302at2"/>
<dbReference type="InterPro" id="IPR050950">
    <property type="entry name" value="HTH-type_LysR_regulators"/>
</dbReference>
<dbReference type="GO" id="GO:0005829">
    <property type="term" value="C:cytosol"/>
    <property type="evidence" value="ECO:0007669"/>
    <property type="project" value="TreeGrafter"/>
</dbReference>
<evidence type="ECO:0000259" key="6">
    <source>
        <dbReference type="PROSITE" id="PS50931"/>
    </source>
</evidence>
<comment type="similarity">
    <text evidence="2">Belongs to the LysR transcriptional regulatory family.</text>
</comment>
<dbReference type="Gene3D" id="3.40.190.290">
    <property type="match status" value="1"/>
</dbReference>
<evidence type="ECO:0000313" key="7">
    <source>
        <dbReference type="EMBL" id="RXT54257.1"/>
    </source>
</evidence>
<dbReference type="GO" id="GO:0003677">
    <property type="term" value="F:DNA binding"/>
    <property type="evidence" value="ECO:0007669"/>
    <property type="project" value="UniProtKB-KW"/>
</dbReference>
<evidence type="ECO:0000256" key="2">
    <source>
        <dbReference type="ARBA" id="ARBA00009437"/>
    </source>
</evidence>
<dbReference type="InterPro" id="IPR036390">
    <property type="entry name" value="WH_DNA-bd_sf"/>
</dbReference>
<accession>A0A4Q1VUZ8</accession>
<dbReference type="PANTHER" id="PTHR30419:SF8">
    <property type="entry name" value="NITROGEN ASSIMILATION TRANSCRIPTIONAL ACTIVATOR-RELATED"/>
    <property type="match status" value="1"/>
</dbReference>
<evidence type="ECO:0000313" key="8">
    <source>
        <dbReference type="Proteomes" id="UP000290819"/>
    </source>
</evidence>
<dbReference type="SUPFAM" id="SSF53850">
    <property type="entry name" value="Periplasmic binding protein-like II"/>
    <property type="match status" value="1"/>
</dbReference>
<dbReference type="Proteomes" id="UP000290819">
    <property type="component" value="Unassembled WGS sequence"/>
</dbReference>
<evidence type="ECO:0000256" key="5">
    <source>
        <dbReference type="ARBA" id="ARBA00023163"/>
    </source>
</evidence>
<evidence type="ECO:0000256" key="3">
    <source>
        <dbReference type="ARBA" id="ARBA00023015"/>
    </source>
</evidence>
<proteinExistence type="inferred from homology"/>
<dbReference type="InterPro" id="IPR036388">
    <property type="entry name" value="WH-like_DNA-bd_sf"/>
</dbReference>
<evidence type="ECO:0000256" key="1">
    <source>
        <dbReference type="ARBA" id="ARBA00003502"/>
    </source>
</evidence>
<comment type="function">
    <text evidence="1">NodD regulates the expression of the nodABCFE genes which encode other nodulation proteins. NodD is also a negative regulator of its own expression. Binds flavonoids as inducers.</text>
</comment>
<dbReference type="FunFam" id="1.10.10.10:FF:000001">
    <property type="entry name" value="LysR family transcriptional regulator"/>
    <property type="match status" value="1"/>
</dbReference>
<dbReference type="CDD" id="cd08440">
    <property type="entry name" value="PBP2_LTTR_like_4"/>
    <property type="match status" value="1"/>
</dbReference>
<dbReference type="PROSITE" id="PS50931">
    <property type="entry name" value="HTH_LYSR"/>
    <property type="match status" value="1"/>
</dbReference>
<keyword evidence="5" id="KW-0804">Transcription</keyword>
<gene>
    <name evidence="7" type="ORF">B5V03_02115</name>
</gene>
<dbReference type="InterPro" id="IPR000847">
    <property type="entry name" value="LysR_HTH_N"/>
</dbReference>
<dbReference type="RefSeq" id="WP_129267601.1">
    <property type="nucleotide sequence ID" value="NZ_MZXW01000004.1"/>
</dbReference>
<dbReference type="Pfam" id="PF03466">
    <property type="entry name" value="LysR_substrate"/>
    <property type="match status" value="1"/>
</dbReference>
<dbReference type="AlphaFoldDB" id="A0A4Q1VUZ8"/>
<keyword evidence="4" id="KW-0238">DNA-binding</keyword>
<organism evidence="7 8">
    <name type="scientific">Bradyrhizobium betae</name>
    <dbReference type="NCBI Taxonomy" id="244734"/>
    <lineage>
        <taxon>Bacteria</taxon>
        <taxon>Pseudomonadati</taxon>
        <taxon>Pseudomonadota</taxon>
        <taxon>Alphaproteobacteria</taxon>
        <taxon>Hyphomicrobiales</taxon>
        <taxon>Nitrobacteraceae</taxon>
        <taxon>Bradyrhizobium</taxon>
    </lineage>
</organism>
<reference evidence="7 8" key="1">
    <citation type="submission" date="2017-03" db="EMBL/GenBank/DDBJ databases">
        <authorList>
            <person name="Safronova V.I."/>
            <person name="Sazanova A.L."/>
            <person name="Chirak E.R."/>
        </authorList>
    </citation>
    <scope>NUCLEOTIDE SEQUENCE [LARGE SCALE GENOMIC DNA]</scope>
    <source>
        <strain evidence="7 8">Opo-243</strain>
    </source>
</reference>
<evidence type="ECO:0000256" key="4">
    <source>
        <dbReference type="ARBA" id="ARBA00023125"/>
    </source>
</evidence>
<dbReference type="SUPFAM" id="SSF46785">
    <property type="entry name" value="Winged helix' DNA-binding domain"/>
    <property type="match status" value="1"/>
</dbReference>
<feature type="domain" description="HTH lysR-type" evidence="6">
    <location>
        <begin position="2"/>
        <end position="59"/>
    </location>
</feature>
<comment type="caution">
    <text evidence="7">The sequence shown here is derived from an EMBL/GenBank/DDBJ whole genome shotgun (WGS) entry which is preliminary data.</text>
</comment>
<keyword evidence="8" id="KW-1185">Reference proteome</keyword>
<dbReference type="PRINTS" id="PR00039">
    <property type="entry name" value="HTHLYSR"/>
</dbReference>
<dbReference type="GO" id="GO:0003700">
    <property type="term" value="F:DNA-binding transcription factor activity"/>
    <property type="evidence" value="ECO:0007669"/>
    <property type="project" value="InterPro"/>
</dbReference>
<dbReference type="PANTHER" id="PTHR30419">
    <property type="entry name" value="HTH-TYPE TRANSCRIPTIONAL REGULATOR YBHD"/>
    <property type="match status" value="1"/>
</dbReference>